<evidence type="ECO:0000256" key="1">
    <source>
        <dbReference type="SAM" id="MobiDB-lite"/>
    </source>
</evidence>
<comment type="caution">
    <text evidence="2">The sequence shown here is derived from an EMBL/GenBank/DDBJ whole genome shotgun (WGS) entry which is preliminary data.</text>
</comment>
<proteinExistence type="predicted"/>
<name>A0ABP6ZLT9_9ACTN</name>
<evidence type="ECO:0000313" key="2">
    <source>
        <dbReference type="EMBL" id="GAA3613882.1"/>
    </source>
</evidence>
<dbReference type="Proteomes" id="UP001501074">
    <property type="component" value="Unassembled WGS sequence"/>
</dbReference>
<keyword evidence="3" id="KW-1185">Reference proteome</keyword>
<gene>
    <name evidence="2" type="ORF">GCM10022223_32620</name>
</gene>
<sequence>MLMMLDAWEVDPDGSIELPPVLAGGAGIEVAHRLQDVLGPTQHQTSSTYGRPMASAGEL</sequence>
<feature type="region of interest" description="Disordered" evidence="1">
    <location>
        <begin position="39"/>
        <end position="59"/>
    </location>
</feature>
<protein>
    <submittedName>
        <fullName evidence="2">Uncharacterized protein</fullName>
    </submittedName>
</protein>
<evidence type="ECO:0000313" key="3">
    <source>
        <dbReference type="Proteomes" id="UP001501074"/>
    </source>
</evidence>
<dbReference type="EMBL" id="BAAAZO010000005">
    <property type="protein sequence ID" value="GAA3613882.1"/>
    <property type="molecule type" value="Genomic_DNA"/>
</dbReference>
<organism evidence="2 3">
    <name type="scientific">Kineosporia mesophila</name>
    <dbReference type="NCBI Taxonomy" id="566012"/>
    <lineage>
        <taxon>Bacteria</taxon>
        <taxon>Bacillati</taxon>
        <taxon>Actinomycetota</taxon>
        <taxon>Actinomycetes</taxon>
        <taxon>Kineosporiales</taxon>
        <taxon>Kineosporiaceae</taxon>
        <taxon>Kineosporia</taxon>
    </lineage>
</organism>
<reference evidence="3" key="1">
    <citation type="journal article" date="2019" name="Int. J. Syst. Evol. Microbiol.">
        <title>The Global Catalogue of Microorganisms (GCM) 10K type strain sequencing project: providing services to taxonomists for standard genome sequencing and annotation.</title>
        <authorList>
            <consortium name="The Broad Institute Genomics Platform"/>
            <consortium name="The Broad Institute Genome Sequencing Center for Infectious Disease"/>
            <person name="Wu L."/>
            <person name="Ma J."/>
        </authorList>
    </citation>
    <scope>NUCLEOTIDE SEQUENCE [LARGE SCALE GENOMIC DNA]</scope>
    <source>
        <strain evidence="3">JCM 16902</strain>
    </source>
</reference>
<accession>A0ABP6ZLT9</accession>